<feature type="region of interest" description="Disordered" evidence="1">
    <location>
        <begin position="303"/>
        <end position="350"/>
    </location>
</feature>
<feature type="compositionally biased region" description="Basic residues" evidence="1">
    <location>
        <begin position="221"/>
        <end position="240"/>
    </location>
</feature>
<feature type="signal peptide" evidence="2">
    <location>
        <begin position="1"/>
        <end position="15"/>
    </location>
</feature>
<reference evidence="4" key="1">
    <citation type="submission" date="2021-11" db="EMBL/GenBank/DDBJ databases">
        <title>Cultivation dependent microbiological survey of springs from the worlds oldest radium mine currently devoted to the extraction of radon-saturated water.</title>
        <authorList>
            <person name="Kapinusova G."/>
            <person name="Smrhova T."/>
            <person name="Strejcek M."/>
            <person name="Suman J."/>
            <person name="Jani K."/>
            <person name="Pajer P."/>
            <person name="Uhlik O."/>
        </authorList>
    </citation>
    <scope>NUCLEOTIDE SEQUENCE [LARGE SCALE GENOMIC DNA]</scope>
    <source>
        <strain evidence="4">J379</strain>
    </source>
</reference>
<feature type="region of interest" description="Disordered" evidence="1">
    <location>
        <begin position="221"/>
        <end position="279"/>
    </location>
</feature>
<proteinExistence type="predicted"/>
<accession>A0ABY5PLZ9</accession>
<organism evidence="3 4">
    <name type="scientific">Svornostia abyssi</name>
    <dbReference type="NCBI Taxonomy" id="2898438"/>
    <lineage>
        <taxon>Bacteria</taxon>
        <taxon>Bacillati</taxon>
        <taxon>Actinomycetota</taxon>
        <taxon>Thermoleophilia</taxon>
        <taxon>Solirubrobacterales</taxon>
        <taxon>Baekduiaceae</taxon>
        <taxon>Svornostia</taxon>
    </lineage>
</organism>
<name>A0ABY5PLZ9_9ACTN</name>
<keyword evidence="4" id="KW-1185">Reference proteome</keyword>
<evidence type="ECO:0000313" key="3">
    <source>
        <dbReference type="EMBL" id="UUY05560.1"/>
    </source>
</evidence>
<feature type="chain" id="PRO_5046368521" evidence="2">
    <location>
        <begin position="16"/>
        <end position="350"/>
    </location>
</feature>
<feature type="compositionally biased region" description="Basic residues" evidence="1">
    <location>
        <begin position="248"/>
        <end position="263"/>
    </location>
</feature>
<feature type="compositionally biased region" description="Low complexity" evidence="1">
    <location>
        <begin position="333"/>
        <end position="342"/>
    </location>
</feature>
<feature type="compositionally biased region" description="Basic and acidic residues" evidence="1">
    <location>
        <begin position="265"/>
        <end position="278"/>
    </location>
</feature>
<sequence>MACVLAAVAPQAAAAAPCVSSTPAVVSLADAPADAEAGAPEISAVRAAVNADCTVSIRMTVDNRDALRPDDALLVYLNTDGNAATGARSFGGADQGVGLVADEDGPGYLALLGRWDPSAEAIDFENATELDISQAGWFGFTAGIDELGLRADSTLGISIAALSEPDGEIALDFAPDDEGGALNLPIAFSTTATTAPAPTTTTPTAPSGRDQIVRRTCKVPKTKHRTVTAARKRAARRRVPRRQDPRAVWHHRAQGSRRGHAARRGQADRRDPPRHDPRLALTFSSAAGSVRTWVALTHMSWAGSRRSVRSRARRCARTTASRPVCPTSRGRCSTPRSPARTPSRPPSPPR</sequence>
<keyword evidence="2" id="KW-0732">Signal</keyword>
<gene>
    <name evidence="3" type="ORF">LRS13_08585</name>
</gene>
<evidence type="ECO:0000256" key="1">
    <source>
        <dbReference type="SAM" id="MobiDB-lite"/>
    </source>
</evidence>
<feature type="compositionally biased region" description="Basic residues" evidence="1">
    <location>
        <begin position="306"/>
        <end position="316"/>
    </location>
</feature>
<dbReference type="EMBL" id="CP088295">
    <property type="protein sequence ID" value="UUY05560.1"/>
    <property type="molecule type" value="Genomic_DNA"/>
</dbReference>
<evidence type="ECO:0000313" key="4">
    <source>
        <dbReference type="Proteomes" id="UP001058860"/>
    </source>
</evidence>
<evidence type="ECO:0000256" key="2">
    <source>
        <dbReference type="SAM" id="SignalP"/>
    </source>
</evidence>
<protein>
    <submittedName>
        <fullName evidence="3">Uncharacterized protein</fullName>
    </submittedName>
</protein>
<dbReference type="Proteomes" id="UP001058860">
    <property type="component" value="Chromosome"/>
</dbReference>